<evidence type="ECO:0000313" key="14">
    <source>
        <dbReference type="Proteomes" id="UP000669133"/>
    </source>
</evidence>
<feature type="transmembrane region" description="Helical" evidence="12">
    <location>
        <begin position="15"/>
        <end position="32"/>
    </location>
</feature>
<evidence type="ECO:0000256" key="5">
    <source>
        <dbReference type="ARBA" id="ARBA00022692"/>
    </source>
</evidence>
<comment type="function">
    <text evidence="12">Component of the ubiquinol-cytochrome c oxidoreductase, a multisubunit transmembrane complex that is part of the mitochondrial electron transport chain which drives oxidative phosphorylation. The complex plays an important role in the uptake of multiple carbon sources present in different host niches.</text>
</comment>
<keyword evidence="14" id="KW-1185">Reference proteome</keyword>
<dbReference type="PANTHER" id="PTHR12980">
    <property type="entry name" value="UBIQUINOL-CYTOCHROME C REDUCTASE COMPLEX, SUBUNIT X"/>
    <property type="match status" value="1"/>
</dbReference>
<dbReference type="RefSeq" id="XP_067548065.1">
    <property type="nucleotide sequence ID" value="XM_067692657.1"/>
</dbReference>
<comment type="caution">
    <text evidence="13">The sequence shown here is derived from an EMBL/GenBank/DDBJ whole genome shotgun (WGS) entry which is preliminary data.</text>
</comment>
<evidence type="ECO:0000313" key="13">
    <source>
        <dbReference type="EMBL" id="KAG5418949.1"/>
    </source>
</evidence>
<keyword evidence="10 12" id="KW-0472">Membrane</keyword>
<evidence type="ECO:0000256" key="8">
    <source>
        <dbReference type="ARBA" id="ARBA00022989"/>
    </source>
</evidence>
<dbReference type="OrthoDB" id="44067at2759"/>
<comment type="similarity">
    <text evidence="2 12">Belongs to the UQCR10/QCR9 family.</text>
</comment>
<dbReference type="PANTHER" id="PTHR12980:SF0">
    <property type="entry name" value="CYTOCHROME B-C1 COMPLEX SUBUNIT 9"/>
    <property type="match status" value="1"/>
</dbReference>
<dbReference type="EMBL" id="JAEOAQ010000004">
    <property type="protein sequence ID" value="KAG5418949.1"/>
    <property type="molecule type" value="Genomic_DNA"/>
</dbReference>
<keyword evidence="8 12" id="KW-1133">Transmembrane helix</keyword>
<evidence type="ECO:0000256" key="3">
    <source>
        <dbReference type="ARBA" id="ARBA00022448"/>
    </source>
</evidence>
<dbReference type="AlphaFoldDB" id="A0A8H7ZEY6"/>
<dbReference type="GO" id="GO:0006122">
    <property type="term" value="P:mitochondrial electron transport, ubiquinol to cytochrome c"/>
    <property type="evidence" value="ECO:0007669"/>
    <property type="project" value="UniProtKB-UniRule"/>
</dbReference>
<evidence type="ECO:0000256" key="10">
    <source>
        <dbReference type="ARBA" id="ARBA00023136"/>
    </source>
</evidence>
<sequence>MSIFTPLGRIFERNSIYVGTILFGAFAFEGFFDSAINKWWDAHNHAKLWSTVKPKFIENDEDEEDDE</sequence>
<evidence type="ECO:0000256" key="2">
    <source>
        <dbReference type="ARBA" id="ARBA00007856"/>
    </source>
</evidence>
<dbReference type="Gene3D" id="1.20.5.260">
    <property type="entry name" value="Cytochrome b-c1 complex subunit 9"/>
    <property type="match status" value="1"/>
</dbReference>
<keyword evidence="7 12" id="KW-0249">Electron transport</keyword>
<gene>
    <name evidence="13" type="ORF">I9W82_003667</name>
</gene>
<reference evidence="13 14" key="1">
    <citation type="submission" date="2020-12" db="EMBL/GenBank/DDBJ databases">
        <title>Effect of drift, selection, and recombination on the evolution of hybrid genomes in Candida yeast pathogens.</title>
        <authorList>
            <person name="Mixao V."/>
            <person name="Ksiezopolska E."/>
            <person name="Saus E."/>
            <person name="Boekhout T."/>
            <person name="Gacser A."/>
            <person name="Gabaldon T."/>
        </authorList>
    </citation>
    <scope>NUCLEOTIDE SEQUENCE [LARGE SCALE GENOMIC DNA]</scope>
    <source>
        <strain evidence="13 14">BP57</strain>
    </source>
</reference>
<evidence type="ECO:0000256" key="11">
    <source>
        <dbReference type="ARBA" id="ARBA00044247"/>
    </source>
</evidence>
<dbReference type="GO" id="GO:0005743">
    <property type="term" value="C:mitochondrial inner membrane"/>
    <property type="evidence" value="ECO:0007669"/>
    <property type="project" value="UniProtKB-SubCell"/>
</dbReference>
<proteinExistence type="inferred from homology"/>
<evidence type="ECO:0000256" key="12">
    <source>
        <dbReference type="RuleBase" id="RU368056"/>
    </source>
</evidence>
<dbReference type="InterPro" id="IPR036656">
    <property type="entry name" value="QCR9_sf"/>
</dbReference>
<dbReference type="Proteomes" id="UP000669133">
    <property type="component" value="Unassembled WGS sequence"/>
</dbReference>
<dbReference type="InterPro" id="IPR008027">
    <property type="entry name" value="QCR9"/>
</dbReference>
<evidence type="ECO:0000256" key="1">
    <source>
        <dbReference type="ARBA" id="ARBA00004434"/>
    </source>
</evidence>
<evidence type="ECO:0000256" key="7">
    <source>
        <dbReference type="ARBA" id="ARBA00022982"/>
    </source>
</evidence>
<evidence type="ECO:0000256" key="6">
    <source>
        <dbReference type="ARBA" id="ARBA00022792"/>
    </source>
</evidence>
<dbReference type="FunFam" id="1.20.5.260:FF:000001">
    <property type="entry name" value="Cytochrome b-c1 complex subunit 9"/>
    <property type="match status" value="1"/>
</dbReference>
<keyword evidence="5 12" id="KW-0812">Transmembrane</keyword>
<dbReference type="GO" id="GO:0045275">
    <property type="term" value="C:respiratory chain complex III"/>
    <property type="evidence" value="ECO:0007669"/>
    <property type="project" value="UniProtKB-UniRule"/>
</dbReference>
<keyword evidence="4 12" id="KW-0679">Respiratory chain</keyword>
<evidence type="ECO:0000256" key="4">
    <source>
        <dbReference type="ARBA" id="ARBA00022660"/>
    </source>
</evidence>
<dbReference type="Pfam" id="PF05365">
    <property type="entry name" value="UCR_UQCRX_QCR9"/>
    <property type="match status" value="1"/>
</dbReference>
<name>A0A8H7ZEY6_9ASCO</name>
<accession>A0A8H7ZEY6</accession>
<keyword evidence="3 12" id="KW-0813">Transport</keyword>
<organism evidence="13 14">
    <name type="scientific">Candida metapsilosis</name>
    <dbReference type="NCBI Taxonomy" id="273372"/>
    <lineage>
        <taxon>Eukaryota</taxon>
        <taxon>Fungi</taxon>
        <taxon>Dikarya</taxon>
        <taxon>Ascomycota</taxon>
        <taxon>Saccharomycotina</taxon>
        <taxon>Pichiomycetes</taxon>
        <taxon>Debaryomycetaceae</taxon>
        <taxon>Candida/Lodderomyces clade</taxon>
        <taxon>Candida</taxon>
    </lineage>
</organism>
<protein>
    <recommendedName>
        <fullName evidence="11 12">Complex III subunit 9</fullName>
    </recommendedName>
</protein>
<dbReference type="GeneID" id="93652296"/>
<comment type="subcellular location">
    <subcellularLocation>
        <location evidence="1 12">Mitochondrion inner membrane</location>
        <topology evidence="1 12">Single-pass membrane protein</topology>
    </subcellularLocation>
</comment>
<keyword evidence="9 12" id="KW-0496">Mitochondrion</keyword>
<dbReference type="SUPFAM" id="SSF81514">
    <property type="entry name" value="Subunit X (non-heme 7 kDa protein) of cytochrome bc1 complex (Ubiquinol-cytochrome c reductase)"/>
    <property type="match status" value="1"/>
</dbReference>
<comment type="subunit">
    <text evidence="12">Component of the ubiquinol-cytochrome c oxidoreductase (cytochrome b-c1 complex, complex III, CIII), a multisubunit enzyme composed of 3 respiratory subunits cytochrome b, cytochrome c1 and Rieske protein, 2 core protein subunits, and additional low-molecular weight protein subunits.</text>
</comment>
<evidence type="ECO:0000256" key="9">
    <source>
        <dbReference type="ARBA" id="ARBA00023128"/>
    </source>
</evidence>
<keyword evidence="6 12" id="KW-0999">Mitochondrion inner membrane</keyword>